<dbReference type="PANTHER" id="PTHR28546">
    <property type="entry name" value="NEURONAL VESICLE TRAFFICKING-ASSOCIATED PROTEIN 2-RELATED"/>
    <property type="match status" value="1"/>
</dbReference>
<evidence type="ECO:0000256" key="2">
    <source>
        <dbReference type="ARBA" id="ARBA00004167"/>
    </source>
</evidence>
<evidence type="ECO:0000313" key="9">
    <source>
        <dbReference type="Proteomes" id="UP001148018"/>
    </source>
</evidence>
<evidence type="ECO:0000256" key="3">
    <source>
        <dbReference type="ARBA" id="ARBA00007767"/>
    </source>
</evidence>
<evidence type="ECO:0000313" key="8">
    <source>
        <dbReference type="EMBL" id="KAJ3588717.1"/>
    </source>
</evidence>
<name>A0A9Q0I6H3_9TELE</name>
<comment type="caution">
    <text evidence="8">The sequence shown here is derived from an EMBL/GenBank/DDBJ whole genome shotgun (WGS) entry which is preliminary data.</text>
</comment>
<proteinExistence type="inferred from homology"/>
<dbReference type="GO" id="GO:0016197">
    <property type="term" value="P:endosomal transport"/>
    <property type="evidence" value="ECO:0007669"/>
    <property type="project" value="TreeGrafter"/>
</dbReference>
<sequence length="115" mass="13017">MNVTYLVKLGSHLQDKGAKPVSVEDGFQNVPLMAPLDVGSLRSPAPGQVVKTRTEFQAEKKRFKAPKVDEFTISVTDSVSERLKLYNELWVFQGDLCEMCETNKKVLQEKNFVLR</sequence>
<protein>
    <submittedName>
        <fullName evidence="8">Uncharacterized protein</fullName>
    </submittedName>
</protein>
<organism evidence="8 9">
    <name type="scientific">Muraenolepis orangiensis</name>
    <name type="common">Patagonian moray cod</name>
    <dbReference type="NCBI Taxonomy" id="630683"/>
    <lineage>
        <taxon>Eukaryota</taxon>
        <taxon>Metazoa</taxon>
        <taxon>Chordata</taxon>
        <taxon>Craniata</taxon>
        <taxon>Vertebrata</taxon>
        <taxon>Euteleostomi</taxon>
        <taxon>Actinopterygii</taxon>
        <taxon>Neopterygii</taxon>
        <taxon>Teleostei</taxon>
        <taxon>Neoteleostei</taxon>
        <taxon>Acanthomorphata</taxon>
        <taxon>Zeiogadaria</taxon>
        <taxon>Gadariae</taxon>
        <taxon>Gadiformes</taxon>
        <taxon>Muraenolepidoidei</taxon>
        <taxon>Muraenolepididae</taxon>
        <taxon>Muraenolepis</taxon>
    </lineage>
</organism>
<evidence type="ECO:0000256" key="1">
    <source>
        <dbReference type="ARBA" id="ARBA00004156"/>
    </source>
</evidence>
<comment type="similarity">
    <text evidence="3">Belongs to the NSG family.</text>
</comment>
<keyword evidence="5" id="KW-1133">Transmembrane helix</keyword>
<dbReference type="Proteomes" id="UP001148018">
    <property type="component" value="Unassembled WGS sequence"/>
</dbReference>
<evidence type="ECO:0000256" key="6">
    <source>
        <dbReference type="ARBA" id="ARBA00023136"/>
    </source>
</evidence>
<evidence type="ECO:0000256" key="5">
    <source>
        <dbReference type="ARBA" id="ARBA00022989"/>
    </source>
</evidence>
<dbReference type="EMBL" id="JANIIK010000115">
    <property type="protein sequence ID" value="KAJ3588717.1"/>
    <property type="molecule type" value="Genomic_DNA"/>
</dbReference>
<keyword evidence="6" id="KW-0472">Membrane</keyword>
<dbReference type="OrthoDB" id="8924576at2759"/>
<keyword evidence="9" id="KW-1185">Reference proteome</keyword>
<dbReference type="GO" id="GO:0005768">
    <property type="term" value="C:endosome"/>
    <property type="evidence" value="ECO:0007669"/>
    <property type="project" value="TreeGrafter"/>
</dbReference>
<feature type="non-terminal residue" evidence="8">
    <location>
        <position position="1"/>
    </location>
</feature>
<keyword evidence="7" id="KW-0968">Cytoplasmic vesicle</keyword>
<dbReference type="InterPro" id="IPR009431">
    <property type="entry name" value="NSG"/>
</dbReference>
<evidence type="ECO:0000256" key="7">
    <source>
        <dbReference type="ARBA" id="ARBA00023329"/>
    </source>
</evidence>
<dbReference type="Pfam" id="PF06387">
    <property type="entry name" value="Calcyon"/>
    <property type="match status" value="1"/>
</dbReference>
<dbReference type="AlphaFoldDB" id="A0A9Q0I6H3"/>
<dbReference type="PANTHER" id="PTHR28546:SF2">
    <property type="entry name" value="NEURONAL VESICLE TRAFFICKING-ASSOCIATED PROTEIN 2"/>
    <property type="match status" value="1"/>
</dbReference>
<keyword evidence="4" id="KW-0812">Transmembrane</keyword>
<dbReference type="GO" id="GO:0032051">
    <property type="term" value="F:clathrin light chain binding"/>
    <property type="evidence" value="ECO:0007669"/>
    <property type="project" value="InterPro"/>
</dbReference>
<evidence type="ECO:0000256" key="4">
    <source>
        <dbReference type="ARBA" id="ARBA00022692"/>
    </source>
</evidence>
<gene>
    <name evidence="8" type="ORF">NHX12_009571</name>
</gene>
<dbReference type="GO" id="GO:0030659">
    <property type="term" value="C:cytoplasmic vesicle membrane"/>
    <property type="evidence" value="ECO:0007669"/>
    <property type="project" value="UniProtKB-SubCell"/>
</dbReference>
<accession>A0A9Q0I6H3</accession>
<reference evidence="8" key="1">
    <citation type="submission" date="2022-07" db="EMBL/GenBank/DDBJ databases">
        <title>Chromosome-level genome of Muraenolepis orangiensis.</title>
        <authorList>
            <person name="Kim J."/>
        </authorList>
    </citation>
    <scope>NUCLEOTIDE SEQUENCE</scope>
    <source>
        <strain evidence="8">KU_S4_2022</strain>
        <tissue evidence="8">Muscle</tissue>
    </source>
</reference>
<dbReference type="GO" id="GO:0048268">
    <property type="term" value="P:clathrin coat assembly"/>
    <property type="evidence" value="ECO:0007669"/>
    <property type="project" value="InterPro"/>
</dbReference>
<comment type="subcellular location">
    <subcellularLocation>
        <location evidence="1">Cytoplasmic vesicle membrane</location>
    </subcellularLocation>
    <subcellularLocation>
        <location evidence="2">Membrane</location>
        <topology evidence="2">Single-pass membrane protein</topology>
    </subcellularLocation>
</comment>